<evidence type="ECO:0000313" key="5">
    <source>
        <dbReference type="Proteomes" id="UP001163046"/>
    </source>
</evidence>
<protein>
    <recommendedName>
        <fullName evidence="3">Major facilitator superfamily (MFS) profile domain-containing protein</fullName>
    </recommendedName>
</protein>
<comment type="caution">
    <text evidence="4">The sequence shown here is derived from an EMBL/GenBank/DDBJ whole genome shotgun (WGS) entry which is preliminary data.</text>
</comment>
<name>A0A9X0CDS9_9CNID</name>
<dbReference type="InterPro" id="IPR036259">
    <property type="entry name" value="MFS_trans_sf"/>
</dbReference>
<comment type="subcellular location">
    <subcellularLocation>
        <location evidence="1">Membrane</location>
        <topology evidence="1">Multi-pass membrane protein</topology>
    </subcellularLocation>
</comment>
<feature type="transmembrane region" description="Helical" evidence="2">
    <location>
        <begin position="91"/>
        <end position="110"/>
    </location>
</feature>
<keyword evidence="2" id="KW-0812">Transmembrane</keyword>
<keyword evidence="2" id="KW-1133">Transmembrane helix</keyword>
<evidence type="ECO:0000256" key="2">
    <source>
        <dbReference type="SAM" id="Phobius"/>
    </source>
</evidence>
<sequence length="138" mass="14929">MILTIGFAFALGVLLPVLMDSFKESRERAAWATSIIVGVFCFLGPVMSALLNRFGFRITTILGCLLCSVGLAAGSFAANIVILYIAFSLPFAVGLSFIYVSSPIIMTHYFTKRRSFALGLVTAGQGLGTMMLGQLYRR</sequence>
<dbReference type="GO" id="GO:0016020">
    <property type="term" value="C:membrane"/>
    <property type="evidence" value="ECO:0007669"/>
    <property type="project" value="UniProtKB-SubCell"/>
</dbReference>
<evidence type="ECO:0000259" key="3">
    <source>
        <dbReference type="PROSITE" id="PS50850"/>
    </source>
</evidence>
<keyword evidence="2" id="KW-0472">Membrane</keyword>
<proteinExistence type="predicted"/>
<dbReference type="PANTHER" id="PTHR11360">
    <property type="entry name" value="MONOCARBOXYLATE TRANSPORTER"/>
    <property type="match status" value="1"/>
</dbReference>
<dbReference type="OrthoDB" id="5963921at2759"/>
<dbReference type="Proteomes" id="UP001163046">
    <property type="component" value="Unassembled WGS sequence"/>
</dbReference>
<reference evidence="4" key="1">
    <citation type="submission" date="2023-01" db="EMBL/GenBank/DDBJ databases">
        <title>Genome assembly of the deep-sea coral Lophelia pertusa.</title>
        <authorList>
            <person name="Herrera S."/>
            <person name="Cordes E."/>
        </authorList>
    </citation>
    <scope>NUCLEOTIDE SEQUENCE</scope>
    <source>
        <strain evidence="4">USNM1676648</strain>
        <tissue evidence="4">Polyp</tissue>
    </source>
</reference>
<feature type="transmembrane region" description="Helical" evidence="2">
    <location>
        <begin position="29"/>
        <end position="51"/>
    </location>
</feature>
<evidence type="ECO:0000313" key="4">
    <source>
        <dbReference type="EMBL" id="KAJ7330741.1"/>
    </source>
</evidence>
<dbReference type="SUPFAM" id="SSF103473">
    <property type="entry name" value="MFS general substrate transporter"/>
    <property type="match status" value="1"/>
</dbReference>
<feature type="transmembrane region" description="Helical" evidence="2">
    <location>
        <begin position="117"/>
        <end position="136"/>
    </location>
</feature>
<dbReference type="AlphaFoldDB" id="A0A9X0CDS9"/>
<accession>A0A9X0CDS9</accession>
<dbReference type="PROSITE" id="PS50850">
    <property type="entry name" value="MFS"/>
    <property type="match status" value="1"/>
</dbReference>
<gene>
    <name evidence="4" type="ORF">OS493_021670</name>
</gene>
<dbReference type="Pfam" id="PF07690">
    <property type="entry name" value="MFS_1"/>
    <property type="match status" value="1"/>
</dbReference>
<feature type="domain" description="Major facilitator superfamily (MFS) profile" evidence="3">
    <location>
        <begin position="1"/>
        <end position="138"/>
    </location>
</feature>
<dbReference type="InterPro" id="IPR011701">
    <property type="entry name" value="MFS"/>
</dbReference>
<dbReference type="EMBL" id="MU827791">
    <property type="protein sequence ID" value="KAJ7330741.1"/>
    <property type="molecule type" value="Genomic_DNA"/>
</dbReference>
<dbReference type="GO" id="GO:0022857">
    <property type="term" value="F:transmembrane transporter activity"/>
    <property type="evidence" value="ECO:0007669"/>
    <property type="project" value="InterPro"/>
</dbReference>
<keyword evidence="5" id="KW-1185">Reference proteome</keyword>
<feature type="transmembrane region" description="Helical" evidence="2">
    <location>
        <begin position="58"/>
        <end position="85"/>
    </location>
</feature>
<organism evidence="4 5">
    <name type="scientific">Desmophyllum pertusum</name>
    <dbReference type="NCBI Taxonomy" id="174260"/>
    <lineage>
        <taxon>Eukaryota</taxon>
        <taxon>Metazoa</taxon>
        <taxon>Cnidaria</taxon>
        <taxon>Anthozoa</taxon>
        <taxon>Hexacorallia</taxon>
        <taxon>Scleractinia</taxon>
        <taxon>Caryophylliina</taxon>
        <taxon>Caryophylliidae</taxon>
        <taxon>Desmophyllum</taxon>
    </lineage>
</organism>
<dbReference type="InterPro" id="IPR050327">
    <property type="entry name" value="Proton-linked_MCT"/>
</dbReference>
<evidence type="ECO:0000256" key="1">
    <source>
        <dbReference type="ARBA" id="ARBA00004141"/>
    </source>
</evidence>
<dbReference type="InterPro" id="IPR020846">
    <property type="entry name" value="MFS_dom"/>
</dbReference>
<dbReference type="Gene3D" id="1.20.1250.20">
    <property type="entry name" value="MFS general substrate transporter like domains"/>
    <property type="match status" value="1"/>
</dbReference>
<dbReference type="PANTHER" id="PTHR11360:SF251">
    <property type="entry name" value="MAJOR FACILITATOR SUPERFAMILY (MFS) PROFILE DOMAIN-CONTAINING PROTEIN"/>
    <property type="match status" value="1"/>
</dbReference>